<dbReference type="GO" id="GO:0015276">
    <property type="term" value="F:ligand-gated monoatomic ion channel activity"/>
    <property type="evidence" value="ECO:0007669"/>
    <property type="project" value="InterPro"/>
</dbReference>
<dbReference type="GO" id="GO:0016020">
    <property type="term" value="C:membrane"/>
    <property type="evidence" value="ECO:0007669"/>
    <property type="project" value="InterPro"/>
</dbReference>
<sequence>MKKFLSIITILAVSAAIFAGCGSSSSSKTSTGDGSLQRVKDAGTITVGIDDTYPPMEFTDSANKIVGFDIDMANDISKKLGVKVKYVPTSWDGIFLALGSKKFDVIQSSVSITDDRKKTMIFTKPYIYGGNAVFVKTGNSSIKSEKDLAGKTVGIEVGTTAQDVLNKLGTIKEVKKYNAMTDAFMDLKNGRIDAVVSDPQVGDYYIADKKTDFTRIKTMLNEEPIGVAFRKSDVELRDAYQKAMDELKKDGTLSKLSVKWFGHDIYSK</sequence>
<dbReference type="PANTHER" id="PTHR35936:SF19">
    <property type="entry name" value="AMINO-ACID-BINDING PROTEIN YXEM-RELATED"/>
    <property type="match status" value="1"/>
</dbReference>
<evidence type="ECO:0000259" key="3">
    <source>
        <dbReference type="SMART" id="SM00062"/>
    </source>
</evidence>
<feature type="chain" id="PRO_5038397394" evidence="2">
    <location>
        <begin position="20"/>
        <end position="268"/>
    </location>
</feature>
<evidence type="ECO:0000313" key="6">
    <source>
        <dbReference type="Proteomes" id="UP000192468"/>
    </source>
</evidence>
<gene>
    <name evidence="5" type="ORF">SAMN02745134_03434</name>
</gene>
<dbReference type="Gene3D" id="3.40.190.10">
    <property type="entry name" value="Periplasmic binding protein-like II"/>
    <property type="match status" value="2"/>
</dbReference>
<accession>A0A1W1XW58</accession>
<evidence type="ECO:0000256" key="1">
    <source>
        <dbReference type="ARBA" id="ARBA00022729"/>
    </source>
</evidence>
<dbReference type="CDD" id="cd13530">
    <property type="entry name" value="PBP2_peptides_like"/>
    <property type="match status" value="1"/>
</dbReference>
<dbReference type="SMART" id="SM00079">
    <property type="entry name" value="PBPe"/>
    <property type="match status" value="1"/>
</dbReference>
<dbReference type="PROSITE" id="PS51257">
    <property type="entry name" value="PROKAR_LIPOPROTEIN"/>
    <property type="match status" value="1"/>
</dbReference>
<dbReference type="InterPro" id="IPR001638">
    <property type="entry name" value="Solute-binding_3/MltF_N"/>
</dbReference>
<evidence type="ECO:0000259" key="4">
    <source>
        <dbReference type="SMART" id="SM00079"/>
    </source>
</evidence>
<feature type="signal peptide" evidence="2">
    <location>
        <begin position="1"/>
        <end position="19"/>
    </location>
</feature>
<keyword evidence="1 2" id="KW-0732">Signal</keyword>
<protein>
    <submittedName>
        <fullName evidence="5">Amino acid ABC transporter substrate-binding protein, PAAT family</fullName>
    </submittedName>
</protein>
<dbReference type="SMART" id="SM00062">
    <property type="entry name" value="PBPb"/>
    <property type="match status" value="1"/>
</dbReference>
<dbReference type="Pfam" id="PF00497">
    <property type="entry name" value="SBP_bac_3"/>
    <property type="match status" value="1"/>
</dbReference>
<evidence type="ECO:0000313" key="5">
    <source>
        <dbReference type="EMBL" id="SMC28220.1"/>
    </source>
</evidence>
<name>A0A1W1XW58_9CLOT</name>
<dbReference type="EMBL" id="FWXH01000023">
    <property type="protein sequence ID" value="SMC28220.1"/>
    <property type="molecule type" value="Genomic_DNA"/>
</dbReference>
<dbReference type="Proteomes" id="UP000192468">
    <property type="component" value="Unassembled WGS sequence"/>
</dbReference>
<organism evidence="5 6">
    <name type="scientific">Clostridium acidisoli DSM 12555</name>
    <dbReference type="NCBI Taxonomy" id="1121291"/>
    <lineage>
        <taxon>Bacteria</taxon>
        <taxon>Bacillati</taxon>
        <taxon>Bacillota</taxon>
        <taxon>Clostridia</taxon>
        <taxon>Eubacteriales</taxon>
        <taxon>Clostridiaceae</taxon>
        <taxon>Clostridium</taxon>
    </lineage>
</organism>
<dbReference type="RefSeq" id="WP_084117440.1">
    <property type="nucleotide sequence ID" value="NZ_FWXH01000023.1"/>
</dbReference>
<keyword evidence="6" id="KW-1185">Reference proteome</keyword>
<dbReference type="SUPFAM" id="SSF53850">
    <property type="entry name" value="Periplasmic binding protein-like II"/>
    <property type="match status" value="1"/>
</dbReference>
<evidence type="ECO:0000256" key="2">
    <source>
        <dbReference type="SAM" id="SignalP"/>
    </source>
</evidence>
<dbReference type="PANTHER" id="PTHR35936">
    <property type="entry name" value="MEMBRANE-BOUND LYTIC MUREIN TRANSGLYCOSYLASE F"/>
    <property type="match status" value="1"/>
</dbReference>
<feature type="domain" description="Ionotropic glutamate receptor C-terminal" evidence="4">
    <location>
        <begin position="44"/>
        <end position="263"/>
    </location>
</feature>
<reference evidence="5 6" key="1">
    <citation type="submission" date="2017-04" db="EMBL/GenBank/DDBJ databases">
        <authorList>
            <person name="Afonso C.L."/>
            <person name="Miller P.J."/>
            <person name="Scott M.A."/>
            <person name="Spackman E."/>
            <person name="Goraichik I."/>
            <person name="Dimitrov K.M."/>
            <person name="Suarez D.L."/>
            <person name="Swayne D.E."/>
        </authorList>
    </citation>
    <scope>NUCLEOTIDE SEQUENCE [LARGE SCALE GENOMIC DNA]</scope>
    <source>
        <strain evidence="5 6">DSM 12555</strain>
    </source>
</reference>
<dbReference type="STRING" id="1121291.SAMN02745134_03434"/>
<dbReference type="AlphaFoldDB" id="A0A1W1XW58"/>
<proteinExistence type="predicted"/>
<feature type="domain" description="Solute-binding protein family 3/N-terminal" evidence="3">
    <location>
        <begin position="44"/>
        <end position="264"/>
    </location>
</feature>
<dbReference type="InterPro" id="IPR001320">
    <property type="entry name" value="Iontro_rcpt_C"/>
</dbReference>